<gene>
    <name evidence="2" type="ORF">NP493_352g05015</name>
</gene>
<feature type="domain" description="Reverse transcriptase" evidence="1">
    <location>
        <begin position="1"/>
        <end position="116"/>
    </location>
</feature>
<evidence type="ECO:0000313" key="3">
    <source>
        <dbReference type="Proteomes" id="UP001209878"/>
    </source>
</evidence>
<evidence type="ECO:0000259" key="1">
    <source>
        <dbReference type="PROSITE" id="PS50878"/>
    </source>
</evidence>
<organism evidence="2 3">
    <name type="scientific">Ridgeia piscesae</name>
    <name type="common">Tubeworm</name>
    <dbReference type="NCBI Taxonomy" id="27915"/>
    <lineage>
        <taxon>Eukaryota</taxon>
        <taxon>Metazoa</taxon>
        <taxon>Spiralia</taxon>
        <taxon>Lophotrochozoa</taxon>
        <taxon>Annelida</taxon>
        <taxon>Polychaeta</taxon>
        <taxon>Sedentaria</taxon>
        <taxon>Canalipalpata</taxon>
        <taxon>Sabellida</taxon>
        <taxon>Siboglinidae</taxon>
        <taxon>Ridgeia</taxon>
    </lineage>
</organism>
<dbReference type="PROSITE" id="PS50878">
    <property type="entry name" value="RT_POL"/>
    <property type="match status" value="1"/>
</dbReference>
<name>A0AAD9L3F3_RIDPI</name>
<evidence type="ECO:0000313" key="2">
    <source>
        <dbReference type="EMBL" id="KAK2182517.1"/>
    </source>
</evidence>
<sequence length="116" mass="12758">MPVLNRPQVVKIDGNLSSSLTLTTGTPQGCVLSPMLFSLFTYDCVSCNESTQILKCADDTAVPGLATNSDESEYRDQVNKLISGCSENNLELKVNKKQKKLSWVLGERNLLSSRLF</sequence>
<dbReference type="InterPro" id="IPR043502">
    <property type="entry name" value="DNA/RNA_pol_sf"/>
</dbReference>
<dbReference type="AlphaFoldDB" id="A0AAD9L3F3"/>
<dbReference type="Pfam" id="PF00078">
    <property type="entry name" value="RVT_1"/>
    <property type="match status" value="1"/>
</dbReference>
<dbReference type="SUPFAM" id="SSF56672">
    <property type="entry name" value="DNA/RNA polymerases"/>
    <property type="match status" value="1"/>
</dbReference>
<protein>
    <recommendedName>
        <fullName evidence="1">Reverse transcriptase domain-containing protein</fullName>
    </recommendedName>
</protein>
<comment type="caution">
    <text evidence="2">The sequence shown here is derived from an EMBL/GenBank/DDBJ whole genome shotgun (WGS) entry which is preliminary data.</text>
</comment>
<dbReference type="EMBL" id="JAODUO010000351">
    <property type="protein sequence ID" value="KAK2182517.1"/>
    <property type="molecule type" value="Genomic_DNA"/>
</dbReference>
<reference evidence="2" key="1">
    <citation type="journal article" date="2023" name="Mol. Biol. Evol.">
        <title>Third-Generation Sequencing Reveals the Adaptive Role of the Epigenome in Three Deep-Sea Polychaetes.</title>
        <authorList>
            <person name="Perez M."/>
            <person name="Aroh O."/>
            <person name="Sun Y."/>
            <person name="Lan Y."/>
            <person name="Juniper S.K."/>
            <person name="Young C.R."/>
            <person name="Angers B."/>
            <person name="Qian P.Y."/>
        </authorList>
    </citation>
    <scope>NUCLEOTIDE SEQUENCE</scope>
    <source>
        <strain evidence="2">R07B-5</strain>
    </source>
</reference>
<dbReference type="Proteomes" id="UP001209878">
    <property type="component" value="Unassembled WGS sequence"/>
</dbReference>
<accession>A0AAD9L3F3</accession>
<dbReference type="InterPro" id="IPR000477">
    <property type="entry name" value="RT_dom"/>
</dbReference>
<proteinExistence type="predicted"/>
<keyword evidence="3" id="KW-1185">Reference proteome</keyword>